<keyword evidence="3" id="KW-1185">Reference proteome</keyword>
<accession>A0ABZ0GRD6</accession>
<dbReference type="InterPro" id="IPR014555">
    <property type="entry name" value="RecF-like"/>
</dbReference>
<reference evidence="2 3" key="1">
    <citation type="submission" date="2023-09" db="EMBL/GenBank/DDBJ databases">
        <authorList>
            <person name="Qi X."/>
        </authorList>
    </citation>
    <scope>NUCLEOTIDE SEQUENCE [LARGE SCALE GENOMIC DNA]</scope>
    <source>
        <strain evidence="2 3">S1-1</strain>
    </source>
</reference>
<feature type="domain" description="ATPase AAA-type core" evidence="1">
    <location>
        <begin position="23"/>
        <end position="345"/>
    </location>
</feature>
<name>A0ABZ0GRD6_9GAMM</name>
<dbReference type="Proteomes" id="UP001301442">
    <property type="component" value="Chromosome"/>
</dbReference>
<dbReference type="InterPro" id="IPR003959">
    <property type="entry name" value="ATPase_AAA_core"/>
</dbReference>
<dbReference type="Gene3D" id="3.40.50.300">
    <property type="entry name" value="P-loop containing nucleotide triphosphate hydrolases"/>
    <property type="match status" value="2"/>
</dbReference>
<dbReference type="SUPFAM" id="SSF52540">
    <property type="entry name" value="P-loop containing nucleoside triphosphate hydrolases"/>
    <property type="match status" value="1"/>
</dbReference>
<dbReference type="EMBL" id="CP136600">
    <property type="protein sequence ID" value="WOH38225.1"/>
    <property type="molecule type" value="Genomic_DNA"/>
</dbReference>
<organism evidence="2 3">
    <name type="scientific">Thalassotalea fonticola</name>
    <dbReference type="NCBI Taxonomy" id="3065649"/>
    <lineage>
        <taxon>Bacteria</taxon>
        <taxon>Pseudomonadati</taxon>
        <taxon>Pseudomonadota</taxon>
        <taxon>Gammaproteobacteria</taxon>
        <taxon>Alteromonadales</taxon>
        <taxon>Colwelliaceae</taxon>
        <taxon>Thalassotalea</taxon>
    </lineage>
</organism>
<dbReference type="RefSeq" id="WP_348396998.1">
    <property type="nucleotide sequence ID" value="NZ_CP136600.1"/>
</dbReference>
<proteinExistence type="predicted"/>
<sequence length="388" mass="43202">MIRTLAFSNYRSVQDLVMPLDNLNLVTGPNGSGKSNIYKALRLLAQTAKGGGISALAKEGGLDSTYWAGPEKISKAMREGVVKVEGNHHKKPKRLKLGFASDDFSYSVSLGVTPPVPYPSAFNLDPEIKRESIWQGLIYRSASALVERKEAMVKVRNGRQWQVTSQHLPLYDSIFTQIADPVQSPEVILLREFIKNWRFYDHFRTDSDAPARIPQLGTRTMVLSHDGSDLAAAIQTIIEVGDEEALNESIEEAFPGSTLKIQVSEDGHFSLLFYQHGLLRPLTGKELSDGTLRFLLWIAALLTPRPPSLMVINEPETSLHPELLPALANLIIKASKTTQVWVVSHAQPLINALKNETQCNSIHLKKQFGQTEIIGQDLLTKPTWYWPS</sequence>
<dbReference type="PANTHER" id="PTHR32182">
    <property type="entry name" value="DNA REPLICATION AND REPAIR PROTEIN RECF"/>
    <property type="match status" value="1"/>
</dbReference>
<protein>
    <submittedName>
        <fullName evidence="2">AAA family ATPase</fullName>
    </submittedName>
</protein>
<dbReference type="PANTHER" id="PTHR32182:SF25">
    <property type="entry name" value="SLR1056 PROTEIN"/>
    <property type="match status" value="1"/>
</dbReference>
<evidence type="ECO:0000259" key="1">
    <source>
        <dbReference type="Pfam" id="PF13304"/>
    </source>
</evidence>
<dbReference type="Pfam" id="PF13304">
    <property type="entry name" value="AAA_21"/>
    <property type="match status" value="1"/>
</dbReference>
<evidence type="ECO:0000313" key="2">
    <source>
        <dbReference type="EMBL" id="WOH38225.1"/>
    </source>
</evidence>
<dbReference type="PIRSF" id="PIRSF029347">
    <property type="entry name" value="RecF"/>
    <property type="match status" value="1"/>
</dbReference>
<evidence type="ECO:0000313" key="3">
    <source>
        <dbReference type="Proteomes" id="UP001301442"/>
    </source>
</evidence>
<dbReference type="InterPro" id="IPR027417">
    <property type="entry name" value="P-loop_NTPase"/>
</dbReference>
<gene>
    <name evidence="2" type="ORF">RI844_03025</name>
</gene>